<feature type="compositionally biased region" description="Basic and acidic residues" evidence="1">
    <location>
        <begin position="153"/>
        <end position="168"/>
    </location>
</feature>
<evidence type="ECO:0000313" key="3">
    <source>
        <dbReference type="EMBL" id="VEN57707.1"/>
    </source>
</evidence>
<keyword evidence="4" id="KW-1185">Reference proteome</keyword>
<feature type="chain" id="PRO_5024955925" description="Secreted protein" evidence="2">
    <location>
        <begin position="18"/>
        <end position="192"/>
    </location>
</feature>
<dbReference type="AlphaFoldDB" id="A0A653DEC3"/>
<proteinExistence type="predicted"/>
<gene>
    <name evidence="3" type="ORF">CALMAC_LOCUS16280</name>
</gene>
<evidence type="ECO:0000256" key="2">
    <source>
        <dbReference type="SAM" id="SignalP"/>
    </source>
</evidence>
<feature type="compositionally biased region" description="Basic and acidic residues" evidence="1">
    <location>
        <begin position="127"/>
        <end position="136"/>
    </location>
</feature>
<feature type="compositionally biased region" description="Basic residues" evidence="1">
    <location>
        <begin position="137"/>
        <end position="150"/>
    </location>
</feature>
<keyword evidence="2" id="KW-0732">Signal</keyword>
<sequence>MRVICILALVFVAVCDAEETYNDYGVERFLPGGDLPSNGHGIKHHVHGKLNIQVHAGMDDGLRQRSKSDDDETFNDYGVERSLGGTPEDDETFNDYGVERSLGGTPDDDETFNDYGVERTFAPGDYGENRDAEPLGKKHHHHHHHHHHVTKCPVEKNSEQGEANRDDGPILWPHLTKFKRQSKSERGNLNIE</sequence>
<feature type="signal peptide" evidence="2">
    <location>
        <begin position="1"/>
        <end position="17"/>
    </location>
</feature>
<feature type="region of interest" description="Disordered" evidence="1">
    <location>
        <begin position="61"/>
        <end position="94"/>
    </location>
</feature>
<dbReference type="EMBL" id="CAACVG010011276">
    <property type="protein sequence ID" value="VEN57707.1"/>
    <property type="molecule type" value="Genomic_DNA"/>
</dbReference>
<evidence type="ECO:0008006" key="5">
    <source>
        <dbReference type="Google" id="ProtNLM"/>
    </source>
</evidence>
<organism evidence="3 4">
    <name type="scientific">Callosobruchus maculatus</name>
    <name type="common">Southern cowpea weevil</name>
    <name type="synonym">Pulse bruchid</name>
    <dbReference type="NCBI Taxonomy" id="64391"/>
    <lineage>
        <taxon>Eukaryota</taxon>
        <taxon>Metazoa</taxon>
        <taxon>Ecdysozoa</taxon>
        <taxon>Arthropoda</taxon>
        <taxon>Hexapoda</taxon>
        <taxon>Insecta</taxon>
        <taxon>Pterygota</taxon>
        <taxon>Neoptera</taxon>
        <taxon>Endopterygota</taxon>
        <taxon>Coleoptera</taxon>
        <taxon>Polyphaga</taxon>
        <taxon>Cucujiformia</taxon>
        <taxon>Chrysomeloidea</taxon>
        <taxon>Chrysomelidae</taxon>
        <taxon>Bruchinae</taxon>
        <taxon>Bruchini</taxon>
        <taxon>Callosobruchus</taxon>
    </lineage>
</organism>
<accession>A0A653DEC3</accession>
<feature type="region of interest" description="Disordered" evidence="1">
    <location>
        <begin position="122"/>
        <end position="192"/>
    </location>
</feature>
<evidence type="ECO:0000313" key="4">
    <source>
        <dbReference type="Proteomes" id="UP000410492"/>
    </source>
</evidence>
<protein>
    <recommendedName>
        <fullName evidence="5">Secreted protein</fullName>
    </recommendedName>
</protein>
<dbReference type="Proteomes" id="UP000410492">
    <property type="component" value="Unassembled WGS sequence"/>
</dbReference>
<evidence type="ECO:0000256" key="1">
    <source>
        <dbReference type="SAM" id="MobiDB-lite"/>
    </source>
</evidence>
<reference evidence="3 4" key="1">
    <citation type="submission" date="2019-01" db="EMBL/GenBank/DDBJ databases">
        <authorList>
            <person name="Sayadi A."/>
        </authorList>
    </citation>
    <scope>NUCLEOTIDE SEQUENCE [LARGE SCALE GENOMIC DNA]</scope>
</reference>
<name>A0A653DEC3_CALMS</name>